<dbReference type="Proteomes" id="UP000229612">
    <property type="component" value="Unassembled WGS sequence"/>
</dbReference>
<accession>A0A2H0UJ60</accession>
<evidence type="ECO:0000313" key="2">
    <source>
        <dbReference type="EMBL" id="PIR85835.1"/>
    </source>
</evidence>
<feature type="domain" description="Bacterial spore germination immunoglobulin-like" evidence="1">
    <location>
        <begin position="93"/>
        <end position="174"/>
    </location>
</feature>
<name>A0A2H0UJ60_9BACT</name>
<dbReference type="AlphaFoldDB" id="A0A2H0UJ60"/>
<proteinExistence type="predicted"/>
<comment type="caution">
    <text evidence="2">The sequence shown here is derived from an EMBL/GenBank/DDBJ whole genome shotgun (WGS) entry which is preliminary data.</text>
</comment>
<sequence length="197" mass="21167">MKILVIILGLILTILVVVWGMMTLGLLTKTPQDNVDNSVSIDVADIRSFGDCASAGFPVMESFPRRCNTPDGRTFAEETAVYPTYSNSSPEMIVVENPHGGGVVGKEFVVIGEARGNWFFEASFSIEVLGEDGNVIAGSFATAEGDWMTTEFVPFRSEIIDLPSAYIGPATLVLKKANPSGLPENDASLSIPIVVEY</sequence>
<evidence type="ECO:0000313" key="3">
    <source>
        <dbReference type="Proteomes" id="UP000229612"/>
    </source>
</evidence>
<evidence type="ECO:0000259" key="1">
    <source>
        <dbReference type="Pfam" id="PF10648"/>
    </source>
</evidence>
<organism evidence="2 3">
    <name type="scientific">Candidatus Kaiserbacteria bacterium CG10_big_fil_rev_8_21_14_0_10_44_10</name>
    <dbReference type="NCBI Taxonomy" id="1974606"/>
    <lineage>
        <taxon>Bacteria</taxon>
        <taxon>Candidatus Kaiseribacteriota</taxon>
    </lineage>
</organism>
<gene>
    <name evidence="2" type="ORF">COU14_02165</name>
</gene>
<dbReference type="EMBL" id="PFBG01000024">
    <property type="protein sequence ID" value="PIR85835.1"/>
    <property type="molecule type" value="Genomic_DNA"/>
</dbReference>
<reference evidence="3" key="1">
    <citation type="submission" date="2017-09" db="EMBL/GenBank/DDBJ databases">
        <title>Depth-based differentiation of microbial function through sediment-hosted aquifers and enrichment of novel symbionts in the deep terrestrial subsurface.</title>
        <authorList>
            <person name="Probst A.J."/>
            <person name="Ladd B."/>
            <person name="Jarett J.K."/>
            <person name="Geller-Mcgrath D.E."/>
            <person name="Sieber C.M.K."/>
            <person name="Emerson J.B."/>
            <person name="Anantharaman K."/>
            <person name="Thomas B.C."/>
            <person name="Malmstrom R."/>
            <person name="Stieglmeier M."/>
            <person name="Klingl A."/>
            <person name="Woyke T."/>
            <person name="Ryan C.M."/>
            <person name="Banfield J.F."/>
        </authorList>
    </citation>
    <scope>NUCLEOTIDE SEQUENCE [LARGE SCALE GENOMIC DNA]</scope>
</reference>
<protein>
    <recommendedName>
        <fullName evidence="1">Bacterial spore germination immunoglobulin-like domain-containing protein</fullName>
    </recommendedName>
</protein>
<dbReference type="InterPro" id="IPR018911">
    <property type="entry name" value="Gmad2_Ig-like_dom"/>
</dbReference>
<dbReference type="Pfam" id="PF10648">
    <property type="entry name" value="Gmad2"/>
    <property type="match status" value="1"/>
</dbReference>